<feature type="domain" description="GDP/GTP exchange factor Sec2 N-terminal" evidence="5">
    <location>
        <begin position="148"/>
        <end position="217"/>
    </location>
</feature>
<dbReference type="Gene3D" id="1.20.5.4880">
    <property type="match status" value="1"/>
</dbReference>
<evidence type="ECO:0000259" key="5">
    <source>
        <dbReference type="Pfam" id="PF06428"/>
    </source>
</evidence>
<gene>
    <name evidence="6" type="ORF">J437_LFUL002250</name>
</gene>
<accession>A0A8K0JZV1</accession>
<evidence type="ECO:0000256" key="3">
    <source>
        <dbReference type="SAM" id="Coils"/>
    </source>
</evidence>
<dbReference type="GO" id="GO:0006887">
    <property type="term" value="P:exocytosis"/>
    <property type="evidence" value="ECO:0007669"/>
    <property type="project" value="TreeGrafter"/>
</dbReference>
<feature type="coiled-coil region" evidence="3">
    <location>
        <begin position="143"/>
        <end position="234"/>
    </location>
</feature>
<dbReference type="OrthoDB" id="5560525at2759"/>
<comment type="similarity">
    <text evidence="2">Belongs to the SEC2 family.</text>
</comment>
<proteinExistence type="inferred from homology"/>
<dbReference type="Pfam" id="PF25555">
    <property type="entry name" value="RAB3A-like_C"/>
    <property type="match status" value="1"/>
</dbReference>
<feature type="region of interest" description="Disordered" evidence="4">
    <location>
        <begin position="111"/>
        <end position="140"/>
    </location>
</feature>
<dbReference type="PANTHER" id="PTHR14430:SF0">
    <property type="entry name" value="SEC2P DOMAIN-CONTAINING PROTEIN"/>
    <property type="match status" value="1"/>
</dbReference>
<name>A0A8K0JZV1_LADFU</name>
<feature type="non-terminal residue" evidence="6">
    <location>
        <position position="1"/>
    </location>
</feature>
<feature type="region of interest" description="Disordered" evidence="4">
    <location>
        <begin position="238"/>
        <end position="299"/>
    </location>
</feature>
<keyword evidence="7" id="KW-1185">Reference proteome</keyword>
<evidence type="ECO:0000313" key="6">
    <source>
        <dbReference type="EMBL" id="KAG8224805.1"/>
    </source>
</evidence>
<dbReference type="InterPro" id="IPR040351">
    <property type="entry name" value="RAB3IL/RAB3IP/Sec2"/>
</dbReference>
<reference evidence="6" key="1">
    <citation type="submission" date="2013-04" db="EMBL/GenBank/DDBJ databases">
        <authorList>
            <person name="Qu J."/>
            <person name="Murali S.C."/>
            <person name="Bandaranaike D."/>
            <person name="Bellair M."/>
            <person name="Blankenburg K."/>
            <person name="Chao H."/>
            <person name="Dinh H."/>
            <person name="Doddapaneni H."/>
            <person name="Downs B."/>
            <person name="Dugan-Rocha S."/>
            <person name="Elkadiri S."/>
            <person name="Gnanaolivu R.D."/>
            <person name="Hernandez B."/>
            <person name="Javaid M."/>
            <person name="Jayaseelan J.C."/>
            <person name="Lee S."/>
            <person name="Li M."/>
            <person name="Ming W."/>
            <person name="Munidasa M."/>
            <person name="Muniz J."/>
            <person name="Nguyen L."/>
            <person name="Ongeri F."/>
            <person name="Osuji N."/>
            <person name="Pu L.-L."/>
            <person name="Puazo M."/>
            <person name="Qu C."/>
            <person name="Quiroz J."/>
            <person name="Raj R."/>
            <person name="Weissenberger G."/>
            <person name="Xin Y."/>
            <person name="Zou X."/>
            <person name="Han Y."/>
            <person name="Richards S."/>
            <person name="Worley K."/>
            <person name="Muzny D."/>
            <person name="Gibbs R."/>
        </authorList>
    </citation>
    <scope>NUCLEOTIDE SEQUENCE</scope>
    <source>
        <strain evidence="6">Sampled in the wild</strain>
    </source>
</reference>
<comment type="caution">
    <text evidence="6">The sequence shown here is derived from an EMBL/GenBank/DDBJ whole genome shotgun (WGS) entry which is preliminary data.</text>
</comment>
<dbReference type="EMBL" id="KZ308212">
    <property type="protein sequence ID" value="KAG8224805.1"/>
    <property type="molecule type" value="Genomic_DNA"/>
</dbReference>
<dbReference type="GO" id="GO:0005085">
    <property type="term" value="F:guanyl-nucleotide exchange factor activity"/>
    <property type="evidence" value="ECO:0007669"/>
    <property type="project" value="InterPro"/>
</dbReference>
<evidence type="ECO:0000256" key="4">
    <source>
        <dbReference type="SAM" id="MobiDB-lite"/>
    </source>
</evidence>
<dbReference type="AlphaFoldDB" id="A0A8K0JZV1"/>
<feature type="compositionally biased region" description="Polar residues" evidence="4">
    <location>
        <begin position="290"/>
        <end position="299"/>
    </location>
</feature>
<dbReference type="GO" id="GO:0070319">
    <property type="term" value="C:Golgi to plasma membrane transport vesicle"/>
    <property type="evidence" value="ECO:0007669"/>
    <property type="project" value="TreeGrafter"/>
</dbReference>
<sequence length="503" mass="56000">SLRSECETIRFSGSLGAVFDFLEAIASSASNALKRIEEGKQRNKVMIVLLVVIVEAMKGLEQEEGATVAPPQSPNPEVEHPPATQDRECIKGGDASGINGYATDVPVLNGVASDHTKDEPASSSIVPDAAAPSASEELWDAGGESKEVLLSKLQDELKKARAEVRLRDEEVTRLSRVREEVEAELEELTASLFQEAHNMVREANEREAASERALKECRMQADVLTAEVAALKALVLTSTPSRPNPHLHPQISGATPREDGTSFNRKHRRSPSHFNLKYGRESSPPESPCKEQQAQLQQAPSSVAVLEAANVPGREDWEVDPILQQEFMIWRTNPSLDSSDRFLERVFQEDIKPSLTFANEELGEKVMAAVKDGQVFIEAIPDKSKILFPRCSQGVFLQLHEKYGRALMWNTQAQFGARKCALLGVSRTCNYRMKLGDQEQWHCISQLCRNRIIAVCDFLNYLRYIERGLVKSSAHETFWEVTRLRKEMVLARLGLPPSVQSTT</sequence>
<feature type="compositionally biased region" description="Basic and acidic residues" evidence="4">
    <location>
        <begin position="77"/>
        <end position="91"/>
    </location>
</feature>
<feature type="region of interest" description="Disordered" evidence="4">
    <location>
        <begin position="64"/>
        <end position="95"/>
    </location>
</feature>
<dbReference type="Proteomes" id="UP000792457">
    <property type="component" value="Unassembled WGS sequence"/>
</dbReference>
<keyword evidence="1 3" id="KW-0175">Coiled coil</keyword>
<evidence type="ECO:0000256" key="2">
    <source>
        <dbReference type="ARBA" id="ARBA00025794"/>
    </source>
</evidence>
<evidence type="ECO:0000313" key="7">
    <source>
        <dbReference type="Proteomes" id="UP000792457"/>
    </source>
</evidence>
<dbReference type="PANTHER" id="PTHR14430">
    <property type="entry name" value="RABIN3-RELATED"/>
    <property type="match status" value="1"/>
</dbReference>
<organism evidence="6 7">
    <name type="scientific">Ladona fulva</name>
    <name type="common">Scarce chaser dragonfly</name>
    <name type="synonym">Libellula fulva</name>
    <dbReference type="NCBI Taxonomy" id="123851"/>
    <lineage>
        <taxon>Eukaryota</taxon>
        <taxon>Metazoa</taxon>
        <taxon>Ecdysozoa</taxon>
        <taxon>Arthropoda</taxon>
        <taxon>Hexapoda</taxon>
        <taxon>Insecta</taxon>
        <taxon>Pterygota</taxon>
        <taxon>Palaeoptera</taxon>
        <taxon>Odonata</taxon>
        <taxon>Epiprocta</taxon>
        <taxon>Anisoptera</taxon>
        <taxon>Libelluloidea</taxon>
        <taxon>Libellulidae</taxon>
        <taxon>Ladona</taxon>
    </lineage>
</organism>
<dbReference type="InterPro" id="IPR009449">
    <property type="entry name" value="Sec2_N"/>
</dbReference>
<dbReference type="SUPFAM" id="SSF144284">
    <property type="entry name" value="Sec2 N-terminal region"/>
    <property type="match status" value="1"/>
</dbReference>
<reference evidence="6" key="2">
    <citation type="submission" date="2017-10" db="EMBL/GenBank/DDBJ databases">
        <title>Ladona fulva Genome sequencing and assembly.</title>
        <authorList>
            <person name="Murali S."/>
            <person name="Richards S."/>
            <person name="Bandaranaike D."/>
            <person name="Bellair M."/>
            <person name="Blankenburg K."/>
            <person name="Chao H."/>
            <person name="Dinh H."/>
            <person name="Doddapaneni H."/>
            <person name="Dugan-Rocha S."/>
            <person name="Elkadiri S."/>
            <person name="Gnanaolivu R."/>
            <person name="Hernandez B."/>
            <person name="Skinner E."/>
            <person name="Javaid M."/>
            <person name="Lee S."/>
            <person name="Li M."/>
            <person name="Ming W."/>
            <person name="Munidasa M."/>
            <person name="Muniz J."/>
            <person name="Nguyen L."/>
            <person name="Hughes D."/>
            <person name="Osuji N."/>
            <person name="Pu L.-L."/>
            <person name="Puazo M."/>
            <person name="Qu C."/>
            <person name="Quiroz J."/>
            <person name="Raj R."/>
            <person name="Weissenberger G."/>
            <person name="Xin Y."/>
            <person name="Zou X."/>
            <person name="Han Y."/>
            <person name="Worley K."/>
            <person name="Muzny D."/>
            <person name="Gibbs R."/>
        </authorList>
    </citation>
    <scope>NUCLEOTIDE SEQUENCE</scope>
    <source>
        <strain evidence="6">Sampled in the wild</strain>
    </source>
</reference>
<dbReference type="Pfam" id="PF06428">
    <property type="entry name" value="Sec2p"/>
    <property type="match status" value="1"/>
</dbReference>
<protein>
    <recommendedName>
        <fullName evidence="5">GDP/GTP exchange factor Sec2 N-terminal domain-containing protein</fullName>
    </recommendedName>
</protein>
<evidence type="ECO:0000256" key="1">
    <source>
        <dbReference type="ARBA" id="ARBA00023054"/>
    </source>
</evidence>